<proteinExistence type="predicted"/>
<dbReference type="EMBL" id="VSRR010144963">
    <property type="protein sequence ID" value="MPD05218.1"/>
    <property type="molecule type" value="Genomic_DNA"/>
</dbReference>
<evidence type="ECO:0000313" key="2">
    <source>
        <dbReference type="EMBL" id="MPD05218.1"/>
    </source>
</evidence>
<feature type="compositionally biased region" description="Low complexity" evidence="1">
    <location>
        <begin position="80"/>
        <end position="89"/>
    </location>
</feature>
<comment type="caution">
    <text evidence="2">The sequence shown here is derived from an EMBL/GenBank/DDBJ whole genome shotgun (WGS) entry which is preliminary data.</text>
</comment>
<evidence type="ECO:0000256" key="1">
    <source>
        <dbReference type="SAM" id="MobiDB-lite"/>
    </source>
</evidence>
<evidence type="ECO:0000313" key="3">
    <source>
        <dbReference type="Proteomes" id="UP000324222"/>
    </source>
</evidence>
<sequence length="95" mass="9183">MIAEGSGGMRAVEGGGVTSAVLLVVQVPGMVPALTTGPVGNVASAVGGVGHLLQGREDQAAATATRDVIAGTATAPATLTSSRSQTQRSCPRGLG</sequence>
<reference evidence="2 3" key="1">
    <citation type="submission" date="2019-05" db="EMBL/GenBank/DDBJ databases">
        <title>Another draft genome of Portunus trituberculatus and its Hox gene families provides insights of decapod evolution.</title>
        <authorList>
            <person name="Jeong J.-H."/>
            <person name="Song I."/>
            <person name="Kim S."/>
            <person name="Choi T."/>
            <person name="Kim D."/>
            <person name="Ryu S."/>
            <person name="Kim W."/>
        </authorList>
    </citation>
    <scope>NUCLEOTIDE SEQUENCE [LARGE SCALE GENOMIC DNA]</scope>
    <source>
        <tissue evidence="2">Muscle</tissue>
    </source>
</reference>
<keyword evidence="3" id="KW-1185">Reference proteome</keyword>
<name>A0A5B7KIU1_PORTR</name>
<feature type="region of interest" description="Disordered" evidence="1">
    <location>
        <begin position="74"/>
        <end position="95"/>
    </location>
</feature>
<dbReference type="AlphaFoldDB" id="A0A5B7KIU1"/>
<protein>
    <submittedName>
        <fullName evidence="2">Uncharacterized protein</fullName>
    </submittedName>
</protein>
<dbReference type="Proteomes" id="UP000324222">
    <property type="component" value="Unassembled WGS sequence"/>
</dbReference>
<organism evidence="2 3">
    <name type="scientific">Portunus trituberculatus</name>
    <name type="common">Swimming crab</name>
    <name type="synonym">Neptunus trituberculatus</name>
    <dbReference type="NCBI Taxonomy" id="210409"/>
    <lineage>
        <taxon>Eukaryota</taxon>
        <taxon>Metazoa</taxon>
        <taxon>Ecdysozoa</taxon>
        <taxon>Arthropoda</taxon>
        <taxon>Crustacea</taxon>
        <taxon>Multicrustacea</taxon>
        <taxon>Malacostraca</taxon>
        <taxon>Eumalacostraca</taxon>
        <taxon>Eucarida</taxon>
        <taxon>Decapoda</taxon>
        <taxon>Pleocyemata</taxon>
        <taxon>Brachyura</taxon>
        <taxon>Eubrachyura</taxon>
        <taxon>Portunoidea</taxon>
        <taxon>Portunidae</taxon>
        <taxon>Portuninae</taxon>
        <taxon>Portunus</taxon>
    </lineage>
</organism>
<gene>
    <name evidence="2" type="ORF">E2C01_100949</name>
</gene>
<accession>A0A5B7KIU1</accession>